<evidence type="ECO:0000256" key="1">
    <source>
        <dbReference type="ARBA" id="ARBA00004651"/>
    </source>
</evidence>
<evidence type="ECO:0000256" key="4">
    <source>
        <dbReference type="ARBA" id="ARBA00022741"/>
    </source>
</evidence>
<gene>
    <name evidence="12" type="ORF">BE221DRAFT_148720</name>
</gene>
<evidence type="ECO:0000256" key="7">
    <source>
        <dbReference type="ARBA" id="ARBA00023136"/>
    </source>
</evidence>
<feature type="region of interest" description="Disordered" evidence="9">
    <location>
        <begin position="1184"/>
        <end position="1223"/>
    </location>
</feature>
<feature type="transmembrane region" description="Helical" evidence="10">
    <location>
        <begin position="887"/>
        <end position="907"/>
    </location>
</feature>
<dbReference type="Proteomes" id="UP000195557">
    <property type="component" value="Unassembled WGS sequence"/>
</dbReference>
<keyword evidence="6 10" id="KW-1133">Transmembrane helix</keyword>
<dbReference type="PANTHER" id="PTHR32309">
    <property type="entry name" value="TYROSINE-PROTEIN KINASE"/>
    <property type="match status" value="1"/>
</dbReference>
<keyword evidence="8" id="KW-0175">Coiled coil</keyword>
<comment type="subcellular location">
    <subcellularLocation>
        <location evidence="1">Cell membrane</location>
        <topology evidence="1">Multi-pass membrane protein</topology>
    </subcellularLocation>
</comment>
<dbReference type="GO" id="GO:0004713">
    <property type="term" value="F:protein tyrosine kinase activity"/>
    <property type="evidence" value="ECO:0007669"/>
    <property type="project" value="TreeGrafter"/>
</dbReference>
<dbReference type="InterPro" id="IPR050445">
    <property type="entry name" value="Bact_polysacc_biosynth/exp"/>
</dbReference>
<accession>A0A1Y5I5J3</accession>
<proteinExistence type="predicted"/>
<evidence type="ECO:0000256" key="6">
    <source>
        <dbReference type="ARBA" id="ARBA00022989"/>
    </source>
</evidence>
<evidence type="ECO:0000256" key="3">
    <source>
        <dbReference type="ARBA" id="ARBA00022692"/>
    </source>
</evidence>
<dbReference type="EMBL" id="KZ155801">
    <property type="protein sequence ID" value="OUS44798.1"/>
    <property type="molecule type" value="Genomic_DNA"/>
</dbReference>
<evidence type="ECO:0000256" key="9">
    <source>
        <dbReference type="SAM" id="MobiDB-lite"/>
    </source>
</evidence>
<dbReference type="InterPro" id="IPR018759">
    <property type="entry name" value="BBP2_2"/>
</dbReference>
<feature type="coiled-coil region" evidence="8">
    <location>
        <begin position="663"/>
        <end position="726"/>
    </location>
</feature>
<evidence type="ECO:0000313" key="12">
    <source>
        <dbReference type="EMBL" id="OUS44798.1"/>
    </source>
</evidence>
<dbReference type="AlphaFoldDB" id="A0A1Y5I5J3"/>
<dbReference type="InterPro" id="IPR003856">
    <property type="entry name" value="LPS_length_determ_N"/>
</dbReference>
<keyword evidence="2" id="KW-1003">Cell membrane</keyword>
<evidence type="ECO:0000256" key="10">
    <source>
        <dbReference type="SAM" id="Phobius"/>
    </source>
</evidence>
<dbReference type="CDD" id="cd05387">
    <property type="entry name" value="BY-kinase"/>
    <property type="match status" value="1"/>
</dbReference>
<dbReference type="Pfam" id="PF10082">
    <property type="entry name" value="BBP2_2"/>
    <property type="match status" value="1"/>
</dbReference>
<dbReference type="GO" id="GO:0005886">
    <property type="term" value="C:plasma membrane"/>
    <property type="evidence" value="ECO:0007669"/>
    <property type="project" value="UniProtKB-SubCell"/>
</dbReference>
<keyword evidence="7 10" id="KW-0472">Membrane</keyword>
<keyword evidence="4" id="KW-0547">Nucleotide-binding</keyword>
<organism evidence="12">
    <name type="scientific">Ostreococcus tauri</name>
    <name type="common">Marine green alga</name>
    <dbReference type="NCBI Taxonomy" id="70448"/>
    <lineage>
        <taxon>Eukaryota</taxon>
        <taxon>Viridiplantae</taxon>
        <taxon>Chlorophyta</taxon>
        <taxon>Mamiellophyceae</taxon>
        <taxon>Mamiellales</taxon>
        <taxon>Bathycoccaceae</taxon>
        <taxon>Ostreococcus</taxon>
    </lineage>
</organism>
<name>A0A1Y5I5J3_OSTTA</name>
<feature type="domain" description="Polysaccharide chain length determinant N-terminal" evidence="11">
    <location>
        <begin position="452"/>
        <end position="538"/>
    </location>
</feature>
<evidence type="ECO:0000259" key="11">
    <source>
        <dbReference type="Pfam" id="PF02706"/>
    </source>
</evidence>
<feature type="transmembrane region" description="Helical" evidence="10">
    <location>
        <begin position="464"/>
        <end position="483"/>
    </location>
</feature>
<evidence type="ECO:0000256" key="5">
    <source>
        <dbReference type="ARBA" id="ARBA00022840"/>
    </source>
</evidence>
<dbReference type="InterPro" id="IPR005702">
    <property type="entry name" value="Wzc-like_C"/>
</dbReference>
<sequence length="1223" mass="135494">MSGTAYAQSSDFYSRDKYEAVSDRRQPEYDPEPIRLGAFTVNSSLFAGLGYTDNALGTSDNEESDVIARIGADIAARTNWSVHEVAASVSVSRDEYQDFSDQSANDVNTRLRGRLDVTRDVALGGAVFYQQSTDQRSDPSNTSGLGEPIEYTRAGVELSANYTNDRIRWTNSVTFAEVDYDDTVSLDGTPIDQDFRDRSDTLFNSRLSYAISPNVAVFGQGMIQQREYDNLIVVDGAERSRDSDSYTVYGGVDFELNTLIRGDVAIGYLSEEKDDTFYEDTDGLAVDANVEWFPTRLTTVSFNGARRTVDSGIRTSASSIQTTLGARVDHELYRNIILSGYGELTSYEYDETDRDDDITEFGVIGTYKMNKRVHLNAFARRVDRDRSGTAFAADESFSANLLGISATDHPAGRLKASNPNARYIILTKTFSFELPSQVPAEAETEGNNMPTDLKSLLGAVYRRFWLIALSFLSVFTLVAYMTFNQTPLYQSSSVVQLDTEQQNVIDLGSVLSGLAVSTAVIDTEVMIMKSKSLLTKVAVKQKLIEDPEFNWTLRERKTSALGKLKNQVKSLVGMDTRVVDPFEGMSVDERESAILDSVVGTLMGRVGVSRIGTTYLINVEVTSTSPETSARLANAIADQYRVQQLETKLDATRRATEWLSDRVFALREEVEEKENRVAKFIADNDMETAMGNTLTEQNIAYLTTQKTQAEVELNRVRSRFDSMRRQINSGAGVDGISEVLESPLITSLKQQLSTVRGRVGDLETRLGPQHPELIGARAEQADIERQIQNEMTRIATNLENEVRVRQDQVSRLQSQISNSNSKLRGNSLAMVRLRELERDAETSRVLYEEFIARSKETREQDGLVQPDAVILSNASVPKFPSSPRTTLNLLIGAILGCLLGGALAIMAEMFDMKISSSEDIEKKLAQNALGTVPLIRTGNALGFAQTNPADYLIENPLSAFAESIRYLRAAIAFSDLDSETKTVAITSSLPDEGKTSLTLALGRMSAMSGARTLVIDGDFRRRQLTDAAGLKPEIGFIEYLFGAGQLSDAISKDPKSMLDILPLSLTGHTPHDVFGTRAFDDLLVRLRSMYDLILIDTGPLLLMAEARVVAGKTDKAILVVRWRHTNRSAARQSLALLRSFKADLLGVTLNMVNLNRRRHYSDPGAGYDAYRKYYQMETKPSLFSFMRRDPNKPKKGEIRPTAIQTPPSLAEHSTESPEKVDAN</sequence>
<dbReference type="InterPro" id="IPR027417">
    <property type="entry name" value="P-loop_NTPase"/>
</dbReference>
<evidence type="ECO:0000256" key="2">
    <source>
        <dbReference type="ARBA" id="ARBA00022475"/>
    </source>
</evidence>
<feature type="compositionally biased region" description="Basic and acidic residues" evidence="9">
    <location>
        <begin position="1186"/>
        <end position="1198"/>
    </location>
</feature>
<reference evidence="12" key="1">
    <citation type="submission" date="2017-04" db="EMBL/GenBank/DDBJ databases">
        <title>Population genomics of picophytoplankton unveils novel chromosome hypervariability.</title>
        <authorList>
            <consortium name="DOE Joint Genome Institute"/>
            <person name="Blanc-Mathieu R."/>
            <person name="Krasovec M."/>
            <person name="Hebrard M."/>
            <person name="Yau S."/>
            <person name="Desgranges E."/>
            <person name="Martin J."/>
            <person name="Schackwitz W."/>
            <person name="Kuo A."/>
            <person name="Salin G."/>
            <person name="Donnadieu C."/>
            <person name="Desdevises Y."/>
            <person name="Sanchez-Ferandin S."/>
            <person name="Moreau H."/>
            <person name="Rivals E."/>
            <person name="Grigoriev I.V."/>
            <person name="Grimsley N."/>
            <person name="Eyre-Walker A."/>
            <person name="Piganeau G."/>
        </authorList>
    </citation>
    <scope>NUCLEOTIDE SEQUENCE [LARGE SCALE GENOMIC DNA]</scope>
    <source>
        <strain evidence="12">RCC 1115</strain>
    </source>
</reference>
<keyword evidence="3 10" id="KW-0812">Transmembrane</keyword>
<dbReference type="PANTHER" id="PTHR32309:SF13">
    <property type="entry name" value="FERRIC ENTEROBACTIN TRANSPORT PROTEIN FEPE"/>
    <property type="match status" value="1"/>
</dbReference>
<dbReference type="Pfam" id="PF02706">
    <property type="entry name" value="Wzz"/>
    <property type="match status" value="1"/>
</dbReference>
<keyword evidence="5" id="KW-0067">ATP-binding</keyword>
<feature type="compositionally biased region" description="Basic and acidic residues" evidence="9">
    <location>
        <begin position="1212"/>
        <end position="1223"/>
    </location>
</feature>
<dbReference type="Gene3D" id="3.40.50.300">
    <property type="entry name" value="P-loop containing nucleotide triphosphate hydrolases"/>
    <property type="match status" value="1"/>
</dbReference>
<evidence type="ECO:0000256" key="8">
    <source>
        <dbReference type="SAM" id="Coils"/>
    </source>
</evidence>
<dbReference type="SUPFAM" id="SSF52540">
    <property type="entry name" value="P-loop containing nucleoside triphosphate hydrolases"/>
    <property type="match status" value="1"/>
</dbReference>
<protein>
    <recommendedName>
        <fullName evidence="11">Polysaccharide chain length determinant N-terminal domain-containing protein</fullName>
    </recommendedName>
</protein>